<evidence type="ECO:0000313" key="2">
    <source>
        <dbReference type="Proteomes" id="UP000030988"/>
    </source>
</evidence>
<sequence>MCNRARYRGEPETLFGAGSELFTERPRDNRFDPQELRPRNRSYVIREGEGGRRGWDVMSWDVLGGEAKWPMTNVRQLHLPQWRRLAERPENRCLIPLSEFAEFTPDKHDLGDGKPPLKGEMWFSVTDQPVFAVAGFWQPTKEGAGFAMVTCDANDLVAPIHPKAMITILRPEDCDTWLRGSYDDIVRLQQPYDASAMTVRGPVFPTRQKSAGGSD</sequence>
<keyword evidence="2" id="KW-1185">Reference proteome</keyword>
<gene>
    <name evidence="1" type="ORF">PK98_15675</name>
</gene>
<reference evidence="1 2" key="1">
    <citation type="submission" date="2014-11" db="EMBL/GenBank/DDBJ databases">
        <title>Draft genome sequence of Kirrobacter mercurialis.</title>
        <authorList>
            <person name="Coil D.A."/>
            <person name="Eisen J.A."/>
        </authorList>
    </citation>
    <scope>NUCLEOTIDE SEQUENCE [LARGE SCALE GENOMIC DNA]</scope>
    <source>
        <strain evidence="1 2">Coronado</strain>
    </source>
</reference>
<name>A0A0B2BRW3_9SPHN</name>
<dbReference type="EMBL" id="JTDN01000005">
    <property type="protein sequence ID" value="KHL24121.1"/>
    <property type="molecule type" value="Genomic_DNA"/>
</dbReference>
<dbReference type="InterPro" id="IPR003738">
    <property type="entry name" value="SRAP"/>
</dbReference>
<dbReference type="SUPFAM" id="SSF143081">
    <property type="entry name" value="BB1717-like"/>
    <property type="match status" value="1"/>
</dbReference>
<dbReference type="AlphaFoldDB" id="A0A0B2BRW3"/>
<dbReference type="Pfam" id="PF02586">
    <property type="entry name" value="SRAP"/>
    <property type="match status" value="1"/>
</dbReference>
<evidence type="ECO:0008006" key="3">
    <source>
        <dbReference type="Google" id="ProtNLM"/>
    </source>
</evidence>
<dbReference type="GO" id="GO:0106300">
    <property type="term" value="P:protein-DNA covalent cross-linking repair"/>
    <property type="evidence" value="ECO:0007669"/>
    <property type="project" value="InterPro"/>
</dbReference>
<accession>A0A0B2BRW3</accession>
<dbReference type="GO" id="GO:0003697">
    <property type="term" value="F:single-stranded DNA binding"/>
    <property type="evidence" value="ECO:0007669"/>
    <property type="project" value="InterPro"/>
</dbReference>
<dbReference type="Gene3D" id="3.90.1680.10">
    <property type="entry name" value="SOS response associated peptidase-like"/>
    <property type="match status" value="1"/>
</dbReference>
<organism evidence="1 2">
    <name type="scientific">Croceibacterium mercuriale</name>
    <dbReference type="NCBI Taxonomy" id="1572751"/>
    <lineage>
        <taxon>Bacteria</taxon>
        <taxon>Pseudomonadati</taxon>
        <taxon>Pseudomonadota</taxon>
        <taxon>Alphaproteobacteria</taxon>
        <taxon>Sphingomonadales</taxon>
        <taxon>Erythrobacteraceae</taxon>
        <taxon>Croceibacterium</taxon>
    </lineage>
</organism>
<protein>
    <recommendedName>
        <fullName evidence="3">DUF159 family protein</fullName>
    </recommendedName>
</protein>
<dbReference type="InterPro" id="IPR036590">
    <property type="entry name" value="SRAP-like"/>
</dbReference>
<proteinExistence type="predicted"/>
<evidence type="ECO:0000313" key="1">
    <source>
        <dbReference type="EMBL" id="KHL24121.1"/>
    </source>
</evidence>
<dbReference type="Proteomes" id="UP000030988">
    <property type="component" value="Unassembled WGS sequence"/>
</dbReference>
<dbReference type="RefSeq" id="WP_039098010.1">
    <property type="nucleotide sequence ID" value="NZ_JTDN01000005.1"/>
</dbReference>
<dbReference type="OrthoDB" id="9782620at2"/>
<comment type="caution">
    <text evidence="1">The sequence shown here is derived from an EMBL/GenBank/DDBJ whole genome shotgun (WGS) entry which is preliminary data.</text>
</comment>